<keyword evidence="3" id="KW-1185">Reference proteome</keyword>
<reference evidence="2 3" key="1">
    <citation type="submission" date="2017-04" db="EMBL/GenBank/DDBJ databases">
        <authorList>
            <person name="Afonso C.L."/>
            <person name="Miller P.J."/>
            <person name="Scott M.A."/>
            <person name="Spackman E."/>
            <person name="Goraichik I."/>
            <person name="Dimitrov K.M."/>
            <person name="Suarez D.L."/>
            <person name="Swayne D.E."/>
        </authorList>
    </citation>
    <scope>NUCLEOTIDE SEQUENCE [LARGE SCALE GENOMIC DNA]</scope>
    <source>
        <strain evidence="2 3">DSM 13146</strain>
    </source>
</reference>
<protein>
    <submittedName>
        <fullName evidence="2">Uncharacterized protein</fullName>
    </submittedName>
</protein>
<name>A0A1W1XR78_9BACT</name>
<dbReference type="EMBL" id="FWXF01000017">
    <property type="protein sequence ID" value="SMC26489.1"/>
    <property type="molecule type" value="Genomic_DNA"/>
</dbReference>
<gene>
    <name evidence="2" type="ORF">SAMN02746041_02647</name>
</gene>
<evidence type="ECO:0000313" key="3">
    <source>
        <dbReference type="Proteomes" id="UP000192783"/>
    </source>
</evidence>
<sequence length="188" mass="19898">MPTTSPAKWSMARNTIAMPSRRVLTWVAFVPHIRFAALEVRVTSCVCGPKQYPADAGPASRAGASGDVSARSKREYPGAADGPIPCGAPPRRPRISLGQRRADASYHLIVRQHRSTPPALGLNGPFIGRLAGIVCRTVHTPLPVYPGLVINTLRGDRAGSAHGFDLRCRKGNSPSSGQCASPTVPCPS</sequence>
<organism evidence="2 3">
    <name type="scientific">Desulfacinum hydrothermale DSM 13146</name>
    <dbReference type="NCBI Taxonomy" id="1121390"/>
    <lineage>
        <taxon>Bacteria</taxon>
        <taxon>Pseudomonadati</taxon>
        <taxon>Thermodesulfobacteriota</taxon>
        <taxon>Syntrophobacteria</taxon>
        <taxon>Syntrophobacterales</taxon>
        <taxon>Syntrophobacteraceae</taxon>
        <taxon>Desulfacinum</taxon>
    </lineage>
</organism>
<proteinExistence type="predicted"/>
<dbReference type="Proteomes" id="UP000192783">
    <property type="component" value="Unassembled WGS sequence"/>
</dbReference>
<dbReference type="AlphaFoldDB" id="A0A1W1XR78"/>
<feature type="region of interest" description="Disordered" evidence="1">
    <location>
        <begin position="54"/>
        <end position="92"/>
    </location>
</feature>
<evidence type="ECO:0000313" key="2">
    <source>
        <dbReference type="EMBL" id="SMC26489.1"/>
    </source>
</evidence>
<accession>A0A1W1XR78</accession>
<evidence type="ECO:0000256" key="1">
    <source>
        <dbReference type="SAM" id="MobiDB-lite"/>
    </source>
</evidence>